<comment type="caution">
    <text evidence="2">The sequence shown here is derived from an EMBL/GenBank/DDBJ whole genome shotgun (WGS) entry which is preliminary data.</text>
</comment>
<reference evidence="2 3" key="1">
    <citation type="submission" date="2024-05" db="EMBL/GenBank/DDBJ databases">
        <authorList>
            <person name="Park S."/>
        </authorList>
    </citation>
    <scope>NUCLEOTIDE SEQUENCE [LARGE SCALE GENOMIC DNA]</scope>
    <source>
        <strain evidence="2 3">DGU5</strain>
    </source>
</reference>
<organism evidence="2 3">
    <name type="scientific">Aurantiacibacter flavus</name>
    <dbReference type="NCBI Taxonomy" id="3145232"/>
    <lineage>
        <taxon>Bacteria</taxon>
        <taxon>Pseudomonadati</taxon>
        <taxon>Pseudomonadota</taxon>
        <taxon>Alphaproteobacteria</taxon>
        <taxon>Sphingomonadales</taxon>
        <taxon>Erythrobacteraceae</taxon>
        <taxon>Aurantiacibacter</taxon>
    </lineage>
</organism>
<dbReference type="PANTHER" id="PTHR20854:SF4">
    <property type="entry name" value="INOSITOL-1-MONOPHOSPHATASE-RELATED"/>
    <property type="match status" value="1"/>
</dbReference>
<dbReference type="InterPro" id="IPR000760">
    <property type="entry name" value="Inositol_monophosphatase-like"/>
</dbReference>
<protein>
    <submittedName>
        <fullName evidence="2">Inositol monophosphatase family protein</fullName>
    </submittedName>
</protein>
<name>A0ABV0D1J5_9SPHN</name>
<accession>A0ABV0D1J5</accession>
<dbReference type="Proteomes" id="UP001484535">
    <property type="component" value="Unassembled WGS sequence"/>
</dbReference>
<dbReference type="EMBL" id="JBDLBR010000004">
    <property type="protein sequence ID" value="MEN7538216.1"/>
    <property type="molecule type" value="Genomic_DNA"/>
</dbReference>
<proteinExistence type="inferred from homology"/>
<gene>
    <name evidence="2" type="ORF">ABDJ38_13620</name>
</gene>
<dbReference type="Gene3D" id="3.30.540.10">
    <property type="entry name" value="Fructose-1,6-Bisphosphatase, subunit A, domain 1"/>
    <property type="match status" value="1"/>
</dbReference>
<evidence type="ECO:0000313" key="2">
    <source>
        <dbReference type="EMBL" id="MEN7538216.1"/>
    </source>
</evidence>
<keyword evidence="3" id="KW-1185">Reference proteome</keyword>
<dbReference type="PRINTS" id="PR00377">
    <property type="entry name" value="IMPHPHTASES"/>
</dbReference>
<dbReference type="SUPFAM" id="SSF56655">
    <property type="entry name" value="Carbohydrate phosphatase"/>
    <property type="match status" value="1"/>
</dbReference>
<comment type="similarity">
    <text evidence="1">Belongs to the inositol monophosphatase superfamily.</text>
</comment>
<evidence type="ECO:0000256" key="1">
    <source>
        <dbReference type="ARBA" id="ARBA00009759"/>
    </source>
</evidence>
<dbReference type="Gene3D" id="3.40.190.80">
    <property type="match status" value="1"/>
</dbReference>
<evidence type="ECO:0000313" key="3">
    <source>
        <dbReference type="Proteomes" id="UP001484535"/>
    </source>
</evidence>
<dbReference type="Pfam" id="PF00459">
    <property type="entry name" value="Inositol_P"/>
    <property type="match status" value="1"/>
</dbReference>
<dbReference type="PANTHER" id="PTHR20854">
    <property type="entry name" value="INOSITOL MONOPHOSPHATASE"/>
    <property type="match status" value="1"/>
</dbReference>
<sequence length="267" mass="29110">MKSGVVLMTDQPNEDFLHRLADLADAATLPRFRCTLHVSSKEKPGWRFDPVTDADRAAEKALRKALATAFPDHAILGEEFGSEGSGRFRWVLDPVDGTRPFLCGLPLWATLIGFEVDGRAVMGMMSQPFTGERFWAGPDGAWTARAGRRERLRTRDVGDLSQAVLHTTSPEGYGPLSEKLKRLMAKVRMTRFGGEAYATAMLASGYIDLCLEPALQPYDIVALIPIIEAAGGLVTRLDGERAERGGPVLAAATANLHEQAMAVLCRE</sequence>
<dbReference type="CDD" id="cd01641">
    <property type="entry name" value="Bacterial_IMPase_like_1"/>
    <property type="match status" value="1"/>
</dbReference>